<reference evidence="14 15" key="1">
    <citation type="submission" date="2017-04" db="EMBL/GenBank/DDBJ databases">
        <authorList>
            <person name="Afonso C.L."/>
            <person name="Miller P.J."/>
            <person name="Scott M.A."/>
            <person name="Spackman E."/>
            <person name="Goraichik I."/>
            <person name="Dimitrov K.M."/>
            <person name="Suarez D.L."/>
            <person name="Swayne D.E."/>
        </authorList>
    </citation>
    <scope>NUCLEOTIDE SEQUENCE [LARGE SCALE GENOMIC DNA]</scope>
    <source>
        <strain evidence="14 15">DSM 26133</strain>
    </source>
</reference>
<dbReference type="SMART" id="SM00849">
    <property type="entry name" value="Lactamase_B"/>
    <property type="match status" value="1"/>
</dbReference>
<evidence type="ECO:0000256" key="4">
    <source>
        <dbReference type="ARBA" id="ARBA00005250"/>
    </source>
</evidence>
<keyword evidence="9" id="KW-0574">Periplasm</keyword>
<dbReference type="GO" id="GO:0008800">
    <property type="term" value="F:beta-lactamase activity"/>
    <property type="evidence" value="ECO:0007669"/>
    <property type="project" value="UniProtKB-EC"/>
</dbReference>
<evidence type="ECO:0000256" key="5">
    <source>
        <dbReference type="ARBA" id="ARBA00011245"/>
    </source>
</evidence>
<keyword evidence="11" id="KW-0862">Zinc</keyword>
<evidence type="ECO:0000313" key="15">
    <source>
        <dbReference type="Proteomes" id="UP000192472"/>
    </source>
</evidence>
<dbReference type="NCBIfam" id="NF033088">
    <property type="entry name" value="bla_subclass_B1"/>
    <property type="match status" value="1"/>
</dbReference>
<dbReference type="STRING" id="692418.SAMN04488029_2102"/>
<comment type="subcellular location">
    <subcellularLocation>
        <location evidence="3">Periplasm</location>
    </subcellularLocation>
</comment>
<comment type="catalytic activity">
    <reaction evidence="1">
        <text>a beta-lactam + H2O = a substituted beta-amino acid</text>
        <dbReference type="Rhea" id="RHEA:20401"/>
        <dbReference type="ChEBI" id="CHEBI:15377"/>
        <dbReference type="ChEBI" id="CHEBI:35627"/>
        <dbReference type="ChEBI" id="CHEBI:140347"/>
        <dbReference type="EC" id="3.5.2.6"/>
    </reaction>
</comment>
<evidence type="ECO:0000259" key="13">
    <source>
        <dbReference type="SMART" id="SM00849"/>
    </source>
</evidence>
<dbReference type="InterPro" id="IPR050855">
    <property type="entry name" value="NDM-1-like"/>
</dbReference>
<keyword evidence="8" id="KW-0732">Signal</keyword>
<comment type="cofactor">
    <cofactor evidence="2">
        <name>Zn(2+)</name>
        <dbReference type="ChEBI" id="CHEBI:29105"/>
    </cofactor>
</comment>
<accession>A0A1W2GD77</accession>
<comment type="subunit">
    <text evidence="5">Monomer.</text>
</comment>
<name>A0A1W2GD77_REIFA</name>
<evidence type="ECO:0000256" key="7">
    <source>
        <dbReference type="ARBA" id="ARBA00022723"/>
    </source>
</evidence>
<evidence type="ECO:0000256" key="10">
    <source>
        <dbReference type="ARBA" id="ARBA00022801"/>
    </source>
</evidence>
<keyword evidence="10" id="KW-0378">Hydrolase</keyword>
<dbReference type="GO" id="GO:0017001">
    <property type="term" value="P:antibiotic catabolic process"/>
    <property type="evidence" value="ECO:0007669"/>
    <property type="project" value="InterPro"/>
</dbReference>
<evidence type="ECO:0000256" key="1">
    <source>
        <dbReference type="ARBA" id="ARBA00001526"/>
    </source>
</evidence>
<evidence type="ECO:0000313" key="14">
    <source>
        <dbReference type="EMBL" id="SMD34620.1"/>
    </source>
</evidence>
<dbReference type="InterPro" id="IPR001279">
    <property type="entry name" value="Metallo-B-lactamas"/>
</dbReference>
<comment type="similarity">
    <text evidence="4">Belongs to the metallo-beta-lactamase superfamily. Class-B beta-lactamase family.</text>
</comment>
<dbReference type="AlphaFoldDB" id="A0A1W2GD77"/>
<dbReference type="Proteomes" id="UP000192472">
    <property type="component" value="Unassembled WGS sequence"/>
</dbReference>
<evidence type="ECO:0000256" key="9">
    <source>
        <dbReference type="ARBA" id="ARBA00022764"/>
    </source>
</evidence>
<organism evidence="14 15">
    <name type="scientific">Reichenbachiella faecimaris</name>
    <dbReference type="NCBI Taxonomy" id="692418"/>
    <lineage>
        <taxon>Bacteria</taxon>
        <taxon>Pseudomonadati</taxon>
        <taxon>Bacteroidota</taxon>
        <taxon>Cytophagia</taxon>
        <taxon>Cytophagales</taxon>
        <taxon>Reichenbachiellaceae</taxon>
        <taxon>Reichenbachiella</taxon>
    </lineage>
</organism>
<dbReference type="Pfam" id="PF00753">
    <property type="entry name" value="Lactamase_B"/>
    <property type="match status" value="1"/>
</dbReference>
<dbReference type="OrthoDB" id="9769598at2"/>
<dbReference type="GO" id="GO:0046677">
    <property type="term" value="P:response to antibiotic"/>
    <property type="evidence" value="ECO:0007669"/>
    <property type="project" value="UniProtKB-KW"/>
</dbReference>
<protein>
    <recommendedName>
        <fullName evidence="6">beta-lactamase</fullName>
        <ecNumber evidence="6">3.5.2.6</ecNumber>
    </recommendedName>
</protein>
<evidence type="ECO:0000256" key="8">
    <source>
        <dbReference type="ARBA" id="ARBA00022729"/>
    </source>
</evidence>
<evidence type="ECO:0000256" key="2">
    <source>
        <dbReference type="ARBA" id="ARBA00001947"/>
    </source>
</evidence>
<proteinExistence type="inferred from homology"/>
<dbReference type="SUPFAM" id="SSF56281">
    <property type="entry name" value="Metallo-hydrolase/oxidoreductase"/>
    <property type="match status" value="1"/>
</dbReference>
<dbReference type="InterPro" id="IPR001018">
    <property type="entry name" value="Beta-lactamase_class-B_CS"/>
</dbReference>
<dbReference type="Gene3D" id="3.60.15.10">
    <property type="entry name" value="Ribonuclease Z/Hydroxyacylglutathione hydrolase-like"/>
    <property type="match status" value="1"/>
</dbReference>
<dbReference type="PANTHER" id="PTHR42951:SF4">
    <property type="entry name" value="ACYL-COENZYME A THIOESTERASE MBLAC2"/>
    <property type="match status" value="1"/>
</dbReference>
<keyword evidence="12" id="KW-0046">Antibiotic resistance</keyword>
<dbReference type="PROSITE" id="PS00744">
    <property type="entry name" value="BETA_LACTAMASE_B_2"/>
    <property type="match status" value="1"/>
</dbReference>
<sequence length="239" mass="26603">MHRYFFFLLFIIACDSKGLYESETLIIKQVSDHAYQHISYLQTDDYGKVACNGMIVIDQNEAIIFDTPAENEVSSELIEWVEKTLDSKVVAIVPTHFHGDCLGGLTAFHERQIPSIAHHRTIQLLDSIAVIPWQGFDDFINLTVGQQEVIVDFVGEGHTPDNVVAYFPSEQIMFGGCLIKSMKAGRGYLGDANLEEWSGTVEKIKSKYPDTKTVIPGHGDAGGTELLDKTIEMFSSKSP</sequence>
<evidence type="ECO:0000256" key="3">
    <source>
        <dbReference type="ARBA" id="ARBA00004418"/>
    </source>
</evidence>
<dbReference type="InterPro" id="IPR036866">
    <property type="entry name" value="RibonucZ/Hydroxyglut_hydro"/>
</dbReference>
<dbReference type="GO" id="GO:0008270">
    <property type="term" value="F:zinc ion binding"/>
    <property type="evidence" value="ECO:0007669"/>
    <property type="project" value="InterPro"/>
</dbReference>
<dbReference type="EC" id="3.5.2.6" evidence="6"/>
<feature type="domain" description="Metallo-beta-lactamase" evidence="13">
    <location>
        <begin position="50"/>
        <end position="218"/>
    </location>
</feature>
<dbReference type="InterPro" id="IPR058199">
    <property type="entry name" value="BlaB//VIM/IMP-1"/>
</dbReference>
<dbReference type="CDD" id="cd16302">
    <property type="entry name" value="CcrA-like_MBL-B1"/>
    <property type="match status" value="1"/>
</dbReference>
<gene>
    <name evidence="14" type="ORF">SAMN04488029_2102</name>
</gene>
<evidence type="ECO:0000256" key="6">
    <source>
        <dbReference type="ARBA" id="ARBA00012865"/>
    </source>
</evidence>
<dbReference type="RefSeq" id="WP_084372773.1">
    <property type="nucleotide sequence ID" value="NZ_FWYF01000002.1"/>
</dbReference>
<keyword evidence="7" id="KW-0479">Metal-binding</keyword>
<keyword evidence="15" id="KW-1185">Reference proteome</keyword>
<evidence type="ECO:0000256" key="11">
    <source>
        <dbReference type="ARBA" id="ARBA00022833"/>
    </source>
</evidence>
<dbReference type="PANTHER" id="PTHR42951">
    <property type="entry name" value="METALLO-BETA-LACTAMASE DOMAIN-CONTAINING"/>
    <property type="match status" value="1"/>
</dbReference>
<dbReference type="GO" id="GO:0042597">
    <property type="term" value="C:periplasmic space"/>
    <property type="evidence" value="ECO:0007669"/>
    <property type="project" value="UniProtKB-SubCell"/>
</dbReference>
<dbReference type="EMBL" id="FWYF01000002">
    <property type="protein sequence ID" value="SMD34620.1"/>
    <property type="molecule type" value="Genomic_DNA"/>
</dbReference>
<evidence type="ECO:0000256" key="12">
    <source>
        <dbReference type="ARBA" id="ARBA00023251"/>
    </source>
</evidence>